<dbReference type="GO" id="GO:0051213">
    <property type="term" value="F:dioxygenase activity"/>
    <property type="evidence" value="ECO:0007669"/>
    <property type="project" value="UniProtKB-KW"/>
</dbReference>
<dbReference type="OrthoDB" id="27483at2759"/>
<evidence type="ECO:0000256" key="2">
    <source>
        <dbReference type="ARBA" id="ARBA00022723"/>
    </source>
</evidence>
<dbReference type="InterPro" id="IPR006620">
    <property type="entry name" value="Pro_4_hyd_alph"/>
</dbReference>
<dbReference type="Pfam" id="PF13640">
    <property type="entry name" value="2OG-FeII_Oxy_3"/>
    <property type="match status" value="1"/>
</dbReference>
<keyword evidence="2" id="KW-0479">Metal-binding</keyword>
<keyword evidence="3" id="KW-0223">Dioxygenase</keyword>
<feature type="region of interest" description="Disordered" evidence="6">
    <location>
        <begin position="1"/>
        <end position="26"/>
    </location>
</feature>
<keyword evidence="5" id="KW-0408">Iron</keyword>
<keyword evidence="4" id="KW-0560">Oxidoreductase</keyword>
<gene>
    <name evidence="8" type="ORF">N7530_002390</name>
</gene>
<dbReference type="PANTHER" id="PTHR33099:SF7">
    <property type="entry name" value="MYND-TYPE DOMAIN-CONTAINING PROTEIN"/>
    <property type="match status" value="1"/>
</dbReference>
<dbReference type="GO" id="GO:0016705">
    <property type="term" value="F:oxidoreductase activity, acting on paired donors, with incorporation or reduction of molecular oxygen"/>
    <property type="evidence" value="ECO:0007669"/>
    <property type="project" value="InterPro"/>
</dbReference>
<dbReference type="GO" id="GO:0031418">
    <property type="term" value="F:L-ascorbic acid binding"/>
    <property type="evidence" value="ECO:0007669"/>
    <property type="project" value="InterPro"/>
</dbReference>
<reference evidence="8" key="2">
    <citation type="journal article" date="2023" name="IMA Fungus">
        <title>Comparative genomic study of the Penicillium genus elucidates a diverse pangenome and 15 lateral gene transfer events.</title>
        <authorList>
            <person name="Petersen C."/>
            <person name="Sorensen T."/>
            <person name="Nielsen M.R."/>
            <person name="Sondergaard T.E."/>
            <person name="Sorensen J.L."/>
            <person name="Fitzpatrick D.A."/>
            <person name="Frisvad J.C."/>
            <person name="Nielsen K.L."/>
        </authorList>
    </citation>
    <scope>NUCLEOTIDE SEQUENCE</scope>
    <source>
        <strain evidence="8">IBT 17660</strain>
    </source>
</reference>
<evidence type="ECO:0000256" key="3">
    <source>
        <dbReference type="ARBA" id="ARBA00022964"/>
    </source>
</evidence>
<evidence type="ECO:0000256" key="6">
    <source>
        <dbReference type="SAM" id="MobiDB-lite"/>
    </source>
</evidence>
<evidence type="ECO:0000256" key="4">
    <source>
        <dbReference type="ARBA" id="ARBA00023002"/>
    </source>
</evidence>
<dbReference type="SMART" id="SM00702">
    <property type="entry name" value="P4Hc"/>
    <property type="match status" value="1"/>
</dbReference>
<dbReference type="GO" id="GO:0005506">
    <property type="term" value="F:iron ion binding"/>
    <property type="evidence" value="ECO:0007669"/>
    <property type="project" value="InterPro"/>
</dbReference>
<name>A0A9X0BTI3_9EURO</name>
<comment type="cofactor">
    <cofactor evidence="1">
        <name>L-ascorbate</name>
        <dbReference type="ChEBI" id="CHEBI:38290"/>
    </cofactor>
</comment>
<feature type="domain" description="Fe2OG dioxygenase" evidence="7">
    <location>
        <begin position="166"/>
        <end position="265"/>
    </location>
</feature>
<dbReference type="EMBL" id="JAPWDO010000002">
    <property type="protein sequence ID" value="KAJ5483144.1"/>
    <property type="molecule type" value="Genomic_DNA"/>
</dbReference>
<organism evidence="8 9">
    <name type="scientific">Penicillium desertorum</name>
    <dbReference type="NCBI Taxonomy" id="1303715"/>
    <lineage>
        <taxon>Eukaryota</taxon>
        <taxon>Fungi</taxon>
        <taxon>Dikarya</taxon>
        <taxon>Ascomycota</taxon>
        <taxon>Pezizomycotina</taxon>
        <taxon>Eurotiomycetes</taxon>
        <taxon>Eurotiomycetidae</taxon>
        <taxon>Eurotiales</taxon>
        <taxon>Aspergillaceae</taxon>
        <taxon>Penicillium</taxon>
    </lineage>
</organism>
<comment type="caution">
    <text evidence="8">The sequence shown here is derived from an EMBL/GenBank/DDBJ whole genome shotgun (WGS) entry which is preliminary data.</text>
</comment>
<sequence>MPRLKRTRPPMGTPNSKRRIQNPDPDGLLRSIKDMLTHDSSEVLFSVGGKINLTSDPDTTHEKRDPVTFRWDSGPHGSHVKKISFPDVETQVAVTDSLAHLLKDCEPASFGRGNQEVIDEGYRQASTLDIQKFSSDYSPYDNRVMEKVSQALAFRDVADNSHRGLRAELYKMNIYSAPSGMFKAHVDTPRSEHQMGSLVVCLPTPHEGGELTIRRQGRQNVYSWGPLSTSHIQWAAFYSDEEHEVGKVTKGHRVTLTYNLYWVSYGPASMESLIGEDLGLLSWVAKLDELTKCKVYLKNLGRLGFHTIQHYPHSASAAARGNIEEQLKGLDMLVFQAFKRLSGNVRVTAVVDGTAYEEKCRYQERDSSSDQDTGNDSKESKDSEGFSSESPPDTGKYYVGKGLHSPFLEDQLADEEEWPSPGQFGKRYDFQQRTWSEAWYSGKKVTWLNREPIYGSKEFAMATIVVGIHPAKLWGFFGSGEFSMLTIHVQTGNEPTTQAYYSTAAIIAEFV</sequence>
<accession>A0A9X0BTI3</accession>
<evidence type="ECO:0000256" key="1">
    <source>
        <dbReference type="ARBA" id="ARBA00001961"/>
    </source>
</evidence>
<feature type="region of interest" description="Disordered" evidence="6">
    <location>
        <begin position="361"/>
        <end position="394"/>
    </location>
</feature>
<dbReference type="InterPro" id="IPR005123">
    <property type="entry name" value="Oxoglu/Fe-dep_dioxygenase_dom"/>
</dbReference>
<protein>
    <recommendedName>
        <fullName evidence="7">Fe2OG dioxygenase domain-containing protein</fullName>
    </recommendedName>
</protein>
<dbReference type="PROSITE" id="PS51471">
    <property type="entry name" value="FE2OG_OXY"/>
    <property type="match status" value="1"/>
</dbReference>
<proteinExistence type="predicted"/>
<evidence type="ECO:0000313" key="8">
    <source>
        <dbReference type="EMBL" id="KAJ5483144.1"/>
    </source>
</evidence>
<dbReference type="AlphaFoldDB" id="A0A9X0BTI3"/>
<evidence type="ECO:0000259" key="7">
    <source>
        <dbReference type="PROSITE" id="PS51471"/>
    </source>
</evidence>
<dbReference type="Proteomes" id="UP001147760">
    <property type="component" value="Unassembled WGS sequence"/>
</dbReference>
<feature type="compositionally biased region" description="Basic and acidic residues" evidence="6">
    <location>
        <begin position="375"/>
        <end position="384"/>
    </location>
</feature>
<keyword evidence="9" id="KW-1185">Reference proteome</keyword>
<dbReference type="PANTHER" id="PTHR33099">
    <property type="entry name" value="FE2OG DIOXYGENASE DOMAIN-CONTAINING PROTEIN"/>
    <property type="match status" value="1"/>
</dbReference>
<dbReference type="InterPro" id="IPR044862">
    <property type="entry name" value="Pro_4_hyd_alph_FE2OG_OXY"/>
</dbReference>
<reference evidence="8" key="1">
    <citation type="submission" date="2022-12" db="EMBL/GenBank/DDBJ databases">
        <authorList>
            <person name="Petersen C."/>
        </authorList>
    </citation>
    <scope>NUCLEOTIDE SEQUENCE</scope>
    <source>
        <strain evidence="8">IBT 17660</strain>
    </source>
</reference>
<dbReference type="Gene3D" id="2.60.120.620">
    <property type="entry name" value="q2cbj1_9rhob like domain"/>
    <property type="match status" value="1"/>
</dbReference>
<evidence type="ECO:0000256" key="5">
    <source>
        <dbReference type="ARBA" id="ARBA00023004"/>
    </source>
</evidence>
<evidence type="ECO:0000313" key="9">
    <source>
        <dbReference type="Proteomes" id="UP001147760"/>
    </source>
</evidence>